<dbReference type="EMBL" id="JACEGC010000001">
    <property type="protein sequence ID" value="MBC1193801.1"/>
    <property type="molecule type" value="Genomic_DNA"/>
</dbReference>
<comment type="caution">
    <text evidence="1">The sequence shown here is derived from an EMBL/GenBank/DDBJ whole genome shotgun (WGS) entry which is preliminary data.</text>
</comment>
<dbReference type="AlphaFoldDB" id="A0A841US29"/>
<evidence type="ECO:0008006" key="3">
    <source>
        <dbReference type="Google" id="ProtNLM"/>
    </source>
</evidence>
<organism evidence="1 2">
    <name type="scientific">Microcystis aeruginosa BLCC-F158</name>
    <dbReference type="NCBI Taxonomy" id="2755316"/>
    <lineage>
        <taxon>Bacteria</taxon>
        <taxon>Bacillati</taxon>
        <taxon>Cyanobacteriota</taxon>
        <taxon>Cyanophyceae</taxon>
        <taxon>Oscillatoriophycideae</taxon>
        <taxon>Chroococcales</taxon>
        <taxon>Microcystaceae</taxon>
        <taxon>Microcystis</taxon>
    </lineage>
</organism>
<dbReference type="Proteomes" id="UP000525432">
    <property type="component" value="Unassembled WGS sequence"/>
</dbReference>
<protein>
    <recommendedName>
        <fullName evidence="3">DUF104 domain-containing protein</fullName>
    </recommendedName>
</protein>
<evidence type="ECO:0000313" key="1">
    <source>
        <dbReference type="EMBL" id="MBC1193801.1"/>
    </source>
</evidence>
<name>A0A841US29_MICAE</name>
<dbReference type="RefSeq" id="WP_185238164.1">
    <property type="nucleotide sequence ID" value="NZ_JACEGC010000001.1"/>
</dbReference>
<accession>A0A841US29</accession>
<sequence>MASIKGTVKNGLVYPDEVIADQEGKSVIITIIEPNPNIPSTDELSWDESSWNSEDWDQFDQLIEKCTIDTGIVDLAHQHDHYIHGTPKRESYP</sequence>
<proteinExistence type="predicted"/>
<reference evidence="1 2" key="1">
    <citation type="submission" date="2020-07" db="EMBL/GenBank/DDBJ databases">
        <title>Genomes of two Microcystis aeruginosa (Cyanobacteria) strains from Florida (USA) with disparate toxicogenic potential.</title>
        <authorList>
            <person name="Lefler F.W."/>
            <person name="Barbosa M."/>
            <person name="Berthold D.E."/>
            <person name="Laughinghouse H.D. IV."/>
        </authorList>
    </citation>
    <scope>NUCLEOTIDE SEQUENCE [LARGE SCALE GENOMIC DNA]</scope>
    <source>
        <strain evidence="1 2">BLCCF158</strain>
    </source>
</reference>
<evidence type="ECO:0000313" key="2">
    <source>
        <dbReference type="Proteomes" id="UP000525432"/>
    </source>
</evidence>
<gene>
    <name evidence="1" type="ORF">H0901_00430</name>
</gene>